<dbReference type="AlphaFoldDB" id="A0A7E6DHE0"/>
<organism evidence="5 6">
    <name type="scientific">Phyllostomus discolor</name>
    <name type="common">pale spear-nosed bat</name>
    <dbReference type="NCBI Taxonomy" id="89673"/>
    <lineage>
        <taxon>Eukaryota</taxon>
        <taxon>Metazoa</taxon>
        <taxon>Chordata</taxon>
        <taxon>Craniata</taxon>
        <taxon>Vertebrata</taxon>
        <taxon>Euteleostomi</taxon>
        <taxon>Mammalia</taxon>
        <taxon>Eutheria</taxon>
        <taxon>Laurasiatheria</taxon>
        <taxon>Chiroptera</taxon>
        <taxon>Yangochiroptera</taxon>
        <taxon>Phyllostomidae</taxon>
        <taxon>Phyllostominae</taxon>
        <taxon>Phyllostomus</taxon>
    </lineage>
</organism>
<evidence type="ECO:0000313" key="6">
    <source>
        <dbReference type="RefSeq" id="XP_035878448.1"/>
    </source>
</evidence>
<dbReference type="GO" id="GO:0006099">
    <property type="term" value="P:tricarboxylic acid cycle"/>
    <property type="evidence" value="ECO:0007669"/>
    <property type="project" value="UniProtKB-KW"/>
</dbReference>
<dbReference type="SUPFAM" id="SSF53659">
    <property type="entry name" value="Isocitrate/Isopropylmalate dehydrogenase-like"/>
    <property type="match status" value="1"/>
</dbReference>
<keyword evidence="5" id="KW-1185">Reference proteome</keyword>
<comment type="similarity">
    <text evidence="1">Belongs to the isocitrate and isopropylmalate dehydrogenases family.</text>
</comment>
<evidence type="ECO:0000256" key="1">
    <source>
        <dbReference type="ARBA" id="ARBA00007769"/>
    </source>
</evidence>
<name>A0A7E6DHE0_9CHIR</name>
<dbReference type="Proteomes" id="UP000504628">
    <property type="component" value="Chromosome 4"/>
</dbReference>
<protein>
    <submittedName>
        <fullName evidence="6">Isocitrate dehydrogenase [NAD] subunit beta, mitochondrial-like</fullName>
    </submittedName>
</protein>
<dbReference type="OrthoDB" id="10261637at2759"/>
<evidence type="ECO:0000259" key="4">
    <source>
        <dbReference type="Pfam" id="PF00180"/>
    </source>
</evidence>
<dbReference type="Gene3D" id="3.40.718.10">
    <property type="entry name" value="Isopropylmalate Dehydrogenase"/>
    <property type="match status" value="1"/>
</dbReference>
<keyword evidence="3" id="KW-0816">Tricarboxylic acid cycle</keyword>
<feature type="domain" description="Isopropylmalate dehydrogenase-like" evidence="4">
    <location>
        <begin position="1"/>
        <end position="110"/>
    </location>
</feature>
<dbReference type="PANTHER" id="PTHR11835">
    <property type="entry name" value="DECARBOXYLATING DEHYDROGENASES-ISOCITRATE, ISOPROPYLMALATE, TARTRATE"/>
    <property type="match status" value="1"/>
</dbReference>
<reference evidence="6" key="1">
    <citation type="submission" date="2025-08" db="UniProtKB">
        <authorList>
            <consortium name="RefSeq"/>
        </authorList>
    </citation>
    <scope>IDENTIFICATION</scope>
    <source>
        <tissue evidence="6">Muscle</tissue>
    </source>
</reference>
<sequence length="114" mass="12520">MIVNNCCIQLVQTPYQFDVLVLPYLYGNIIDNLAAGLVEGAGVAPEESCSVEYAIFEMVAQDPFTQAVGRNIGKLTAILLSVSKMLRHLNLEYHSSMTAGAVKKVIKVDKMQRT</sequence>
<gene>
    <name evidence="6" type="primary">LOC114494843</name>
</gene>
<dbReference type="GO" id="GO:0006102">
    <property type="term" value="P:isocitrate metabolic process"/>
    <property type="evidence" value="ECO:0007669"/>
    <property type="project" value="TreeGrafter"/>
</dbReference>
<evidence type="ECO:0000256" key="2">
    <source>
        <dbReference type="ARBA" id="ARBA00011525"/>
    </source>
</evidence>
<evidence type="ECO:0000256" key="3">
    <source>
        <dbReference type="ARBA" id="ARBA00022532"/>
    </source>
</evidence>
<dbReference type="InParanoid" id="A0A7E6DHE0"/>
<accession>A0A7E6DHE0</accession>
<comment type="subunit">
    <text evidence="2">Heterooligomer of subunits alpha (IDH3A), beta (IDH3B), and gamma (IDH3G) in the apparent ratio of 2:1:1. The heterodimer containing one IDH3A and one IDH3B subunit and the heterodimer containing one IDH3A and one IDH3G subunit assemble into a heterotetramer (which contains two subunits of IDH3A, one of IDH3B and one of IDH3G) and further into the heterooctamer.</text>
</comment>
<dbReference type="PANTHER" id="PTHR11835:SF42">
    <property type="entry name" value="ISOCITRATE DEHYDROGENASE [NAD] SUBUNIT BETA, MITOCHONDRIAL"/>
    <property type="match status" value="1"/>
</dbReference>
<evidence type="ECO:0000313" key="5">
    <source>
        <dbReference type="Proteomes" id="UP000504628"/>
    </source>
</evidence>
<dbReference type="GeneID" id="114494843"/>
<dbReference type="GO" id="GO:0005739">
    <property type="term" value="C:mitochondrion"/>
    <property type="evidence" value="ECO:0007669"/>
    <property type="project" value="TreeGrafter"/>
</dbReference>
<dbReference type="KEGG" id="pdic:114494843"/>
<dbReference type="RefSeq" id="XP_035878448.1">
    <property type="nucleotide sequence ID" value="XM_036022555.1"/>
</dbReference>
<dbReference type="Pfam" id="PF00180">
    <property type="entry name" value="Iso_dh"/>
    <property type="match status" value="1"/>
</dbReference>
<proteinExistence type="inferred from homology"/>
<dbReference type="InterPro" id="IPR024084">
    <property type="entry name" value="IsoPropMal-DH-like_dom"/>
</dbReference>